<organism evidence="1">
    <name type="scientific">candidate division WOR-3 bacterium</name>
    <dbReference type="NCBI Taxonomy" id="2052148"/>
    <lineage>
        <taxon>Bacteria</taxon>
        <taxon>Bacteria division WOR-3</taxon>
    </lineage>
</organism>
<dbReference type="Proteomes" id="UP000885931">
    <property type="component" value="Unassembled WGS sequence"/>
</dbReference>
<accession>A0A7C1BAM7</accession>
<protein>
    <recommendedName>
        <fullName evidence="2">T9SS type A sorting domain-containing protein</fullName>
    </recommendedName>
</protein>
<gene>
    <name evidence="1" type="ORF">ENG67_05235</name>
</gene>
<evidence type="ECO:0008006" key="2">
    <source>
        <dbReference type="Google" id="ProtNLM"/>
    </source>
</evidence>
<evidence type="ECO:0000313" key="1">
    <source>
        <dbReference type="EMBL" id="HDM90591.1"/>
    </source>
</evidence>
<reference evidence="1" key="1">
    <citation type="journal article" date="2020" name="mSystems">
        <title>Genome- and Community-Level Interaction Insights into Carbon Utilization and Element Cycling Functions of Hydrothermarchaeota in Hydrothermal Sediment.</title>
        <authorList>
            <person name="Zhou Z."/>
            <person name="Liu Y."/>
            <person name="Xu W."/>
            <person name="Pan J."/>
            <person name="Luo Z.H."/>
            <person name="Li M."/>
        </authorList>
    </citation>
    <scope>NUCLEOTIDE SEQUENCE [LARGE SCALE GENOMIC DNA]</scope>
    <source>
        <strain evidence="1">HyVt-237</strain>
    </source>
</reference>
<sequence>MILFWFKESGVPWNPIKHLYAQKFDSEGNPVWPEDVPLYLGDDIPIYVEPDLVEDGEGGAYVGWYCGMSTLDIRVQHVDSEGNLTMAENGVPVSTMGNRNRVAPSLAFLPSENSLFVFWVEENYNQSAYGVYGQRLTPDGSRLWSDTGRSYIDLSPYGIAGLSARPDDEGIGVFFAYYDFGNAIDSRIVGMRIDPDGIPLWDPPLVDLSALESEKSYLAVSPCSNGQWIAVWSDYRNGNADIYGQNVQLSGQLGPIPSAAEELSADWKSAKLSLRPTLVSVSRGDPLEIAVELPEGGILELSLYDVAGRKVLQVSSGHFGTGRHLFSLEPQRFGLLHGVYILRADVAGKTMGSARIVLTE</sequence>
<dbReference type="SUPFAM" id="SSF82171">
    <property type="entry name" value="DPP6 N-terminal domain-like"/>
    <property type="match status" value="1"/>
</dbReference>
<proteinExistence type="predicted"/>
<dbReference type="AlphaFoldDB" id="A0A7C1BAM7"/>
<name>A0A7C1BAM7_UNCW3</name>
<comment type="caution">
    <text evidence="1">The sequence shown here is derived from an EMBL/GenBank/DDBJ whole genome shotgun (WGS) entry which is preliminary data.</text>
</comment>
<dbReference type="EMBL" id="DRBW01000196">
    <property type="protein sequence ID" value="HDM90591.1"/>
    <property type="molecule type" value="Genomic_DNA"/>
</dbReference>